<feature type="transmembrane region" description="Helical" evidence="1">
    <location>
        <begin position="116"/>
        <end position="136"/>
    </location>
</feature>
<dbReference type="Proteomes" id="UP000447873">
    <property type="component" value="Unassembled WGS sequence"/>
</dbReference>
<dbReference type="Proteomes" id="UP000490939">
    <property type="component" value="Unassembled WGS sequence"/>
</dbReference>
<dbReference type="EMBL" id="WNWS01000445">
    <property type="protein sequence ID" value="KAE9967660.1"/>
    <property type="molecule type" value="Genomic_DNA"/>
</dbReference>
<evidence type="ECO:0000256" key="1">
    <source>
        <dbReference type="SAM" id="Phobius"/>
    </source>
</evidence>
<dbReference type="AlphaFoldDB" id="A0A8H3YTH1"/>
<evidence type="ECO:0000313" key="7">
    <source>
        <dbReference type="Proteomes" id="UP000490939"/>
    </source>
</evidence>
<keyword evidence="1" id="KW-1133">Transmembrane helix</keyword>
<comment type="caution">
    <text evidence="3">The sequence shown here is derived from an EMBL/GenBank/DDBJ whole genome shotgun (WGS) entry which is preliminary data.</text>
</comment>
<keyword evidence="1" id="KW-0472">Membrane</keyword>
<evidence type="ECO:0000313" key="2">
    <source>
        <dbReference type="EMBL" id="KAE9967660.1"/>
    </source>
</evidence>
<evidence type="ECO:0000313" key="5">
    <source>
        <dbReference type="Proteomes" id="UP000433883"/>
    </source>
</evidence>
<feature type="transmembrane region" description="Helical" evidence="1">
    <location>
        <begin position="72"/>
        <end position="96"/>
    </location>
</feature>
<protein>
    <submittedName>
        <fullName evidence="3">Uncharacterized protein</fullName>
    </submittedName>
</protein>
<evidence type="ECO:0000313" key="4">
    <source>
        <dbReference type="EMBL" id="KAE9977640.1"/>
    </source>
</evidence>
<evidence type="ECO:0000313" key="6">
    <source>
        <dbReference type="Proteomes" id="UP000447873"/>
    </source>
</evidence>
<feature type="transmembrane region" description="Helical" evidence="1">
    <location>
        <begin position="148"/>
        <end position="169"/>
    </location>
</feature>
<reference evidence="3 5" key="1">
    <citation type="submission" date="2019-11" db="EMBL/GenBank/DDBJ databases">
        <title>Venturia inaequalis Genome Resource.</title>
        <authorList>
            <person name="Lichtner F.J."/>
        </authorList>
    </citation>
    <scope>NUCLEOTIDE SEQUENCE [LARGE SCALE GENOMIC DNA]</scope>
    <source>
        <strain evidence="2 6">120213</strain>
        <strain evidence="3">Bline_iso_100314</strain>
        <strain evidence="4 7">DMI_063113</strain>
    </source>
</reference>
<keyword evidence="1" id="KW-0812">Transmembrane</keyword>
<organism evidence="3 5">
    <name type="scientific">Venturia inaequalis</name>
    <name type="common">Apple scab fungus</name>
    <dbReference type="NCBI Taxonomy" id="5025"/>
    <lineage>
        <taxon>Eukaryota</taxon>
        <taxon>Fungi</taxon>
        <taxon>Dikarya</taxon>
        <taxon>Ascomycota</taxon>
        <taxon>Pezizomycotina</taxon>
        <taxon>Dothideomycetes</taxon>
        <taxon>Pleosporomycetidae</taxon>
        <taxon>Venturiales</taxon>
        <taxon>Venturiaceae</taxon>
        <taxon>Venturia</taxon>
    </lineage>
</organism>
<dbReference type="EMBL" id="WNWQ01000401">
    <property type="protein sequence ID" value="KAE9968666.1"/>
    <property type="molecule type" value="Genomic_DNA"/>
</dbReference>
<gene>
    <name evidence="3" type="ORF">BLS_005756</name>
    <name evidence="4" type="ORF">EG327_007672</name>
    <name evidence="2" type="ORF">EG328_008064</name>
</gene>
<evidence type="ECO:0000313" key="3">
    <source>
        <dbReference type="EMBL" id="KAE9968666.1"/>
    </source>
</evidence>
<feature type="transmembrane region" description="Helical" evidence="1">
    <location>
        <begin position="44"/>
        <end position="66"/>
    </location>
</feature>
<proteinExistence type="predicted"/>
<accession>A0A8H3YTH1</accession>
<keyword evidence="7" id="KW-1185">Reference proteome</keyword>
<dbReference type="EMBL" id="WNWR01000465">
    <property type="protein sequence ID" value="KAE9977640.1"/>
    <property type="molecule type" value="Genomic_DNA"/>
</dbReference>
<feature type="transmembrane region" description="Helical" evidence="1">
    <location>
        <begin position="190"/>
        <end position="208"/>
    </location>
</feature>
<feature type="transmembrane region" description="Helical" evidence="1">
    <location>
        <begin position="6"/>
        <end position="24"/>
    </location>
</feature>
<sequence length="340" mass="37491">MGEANLASVIASVTLGYVVGFGYLTGWDAYKLITKAKNPARNLFTWMTCGVIVACVTMSVVVWLTIHGYIRVSVLSLFLTLLIWVVIINFILQIIINRIAIISPSQKIVNRVRFGVAIYIALINATVIGTFIPAVMGASPGITSGGEVYAKVAKVLILVMDCFLNFYFISEVKDNLIRNGLKKYERLANFNMSIIVVSVMMDLFLFAMTFLPGTMLFVPFIPVTYITKLKIELSMTKLIIKIAKEDSNTFSPPASLQTQDTSDTIVADSPMSTRIHFGSRAGETVRITEGVPSYGLGLTQQNPAFVGSQDVPLCYESTQKERVKRCSRLSEEELYDSATA</sequence>
<dbReference type="PANTHER" id="PTHR35179:SF1">
    <property type="entry name" value="INTEGRAL MEMBRANE PROTEIN"/>
    <property type="match status" value="1"/>
</dbReference>
<dbReference type="Proteomes" id="UP000433883">
    <property type="component" value="Unassembled WGS sequence"/>
</dbReference>
<dbReference type="PANTHER" id="PTHR35179">
    <property type="entry name" value="PROTEIN CBG02620"/>
    <property type="match status" value="1"/>
</dbReference>
<name>A0A8H3YTH1_VENIN</name>